<feature type="region of interest" description="Disordered" evidence="1">
    <location>
        <begin position="383"/>
        <end position="411"/>
    </location>
</feature>
<protein>
    <submittedName>
        <fullName evidence="2">Uncharacterized protein</fullName>
    </submittedName>
</protein>
<reference evidence="2" key="1">
    <citation type="journal article" date="2020" name="Stud. Mycol.">
        <title>101 Dothideomycetes genomes: a test case for predicting lifestyles and emergence of pathogens.</title>
        <authorList>
            <person name="Haridas S."/>
            <person name="Albert R."/>
            <person name="Binder M."/>
            <person name="Bloem J."/>
            <person name="Labutti K."/>
            <person name="Salamov A."/>
            <person name="Andreopoulos B."/>
            <person name="Baker S."/>
            <person name="Barry K."/>
            <person name="Bills G."/>
            <person name="Bluhm B."/>
            <person name="Cannon C."/>
            <person name="Castanera R."/>
            <person name="Culley D."/>
            <person name="Daum C."/>
            <person name="Ezra D."/>
            <person name="Gonzalez J."/>
            <person name="Henrissat B."/>
            <person name="Kuo A."/>
            <person name="Liang C."/>
            <person name="Lipzen A."/>
            <person name="Lutzoni F."/>
            <person name="Magnuson J."/>
            <person name="Mondo S."/>
            <person name="Nolan M."/>
            <person name="Ohm R."/>
            <person name="Pangilinan J."/>
            <person name="Park H.-J."/>
            <person name="Ramirez L."/>
            <person name="Alfaro M."/>
            <person name="Sun H."/>
            <person name="Tritt A."/>
            <person name="Yoshinaga Y."/>
            <person name="Zwiers L.-H."/>
            <person name="Turgeon B."/>
            <person name="Goodwin S."/>
            <person name="Spatafora J."/>
            <person name="Crous P."/>
            <person name="Grigoriev I."/>
        </authorList>
    </citation>
    <scope>NUCLEOTIDE SEQUENCE</scope>
    <source>
        <strain evidence="2">CBS 207.26</strain>
    </source>
</reference>
<name>A0A6A6DWI9_9PEZI</name>
<dbReference type="OrthoDB" id="3935133at2759"/>
<dbReference type="EMBL" id="ML994647">
    <property type="protein sequence ID" value="KAF2182599.1"/>
    <property type="molecule type" value="Genomic_DNA"/>
</dbReference>
<evidence type="ECO:0000313" key="3">
    <source>
        <dbReference type="Proteomes" id="UP000800200"/>
    </source>
</evidence>
<dbReference type="AlphaFoldDB" id="A0A6A6DWI9"/>
<evidence type="ECO:0000256" key="1">
    <source>
        <dbReference type="SAM" id="MobiDB-lite"/>
    </source>
</evidence>
<keyword evidence="3" id="KW-1185">Reference proteome</keyword>
<proteinExistence type="predicted"/>
<accession>A0A6A6DWI9</accession>
<feature type="region of interest" description="Disordered" evidence="1">
    <location>
        <begin position="425"/>
        <end position="463"/>
    </location>
</feature>
<evidence type="ECO:0000313" key="2">
    <source>
        <dbReference type="EMBL" id="KAF2182599.1"/>
    </source>
</evidence>
<sequence length="490" mass="55527">MARRSRGQRIGSFKGNLSEYSKHLEQVVYYLEAQVRYLQEQVQFFCQQAGHLYTVPVQYQPSTQQLPDQCQPSTQQLPGRFVFQLETPETQAGKATKPSIEPWKAATREFLSQVPKDEDEWLAKRKEVRLHEPDAVIHTFCLFTRRSPQVYPLKIGNAPGGEASILDVLGDYRGFANALGVHRTYAIQISYYSTLLFVGLCIVALRTGTNPEVVDDHMRKFLTEQQGKECTAGETYLSQLRTGALWTIKRMDELYETALKHRGWEIFLLCSPSIHSYRKLSKCEGTEKFTSEVAICEPPEEGEVQADIPFHITFLIKVILGNRRSLGQINEALGTRLHQKTFNAWAYAAWRRIDSLLRIRCRPRARKRRRVSHDDEICEGWENSSTEASSDGDVCFTPKTTAADSTQDDDLGGMLDQLQRALIIDTPPDHTNGQRDASEHGSSGQDGASEATGRPALQVVLDDERPSTYVADFRMHDGRTLAELDLFSEY</sequence>
<gene>
    <name evidence="2" type="ORF">K469DRAFT_690714</name>
</gene>
<organism evidence="2 3">
    <name type="scientific">Zopfia rhizophila CBS 207.26</name>
    <dbReference type="NCBI Taxonomy" id="1314779"/>
    <lineage>
        <taxon>Eukaryota</taxon>
        <taxon>Fungi</taxon>
        <taxon>Dikarya</taxon>
        <taxon>Ascomycota</taxon>
        <taxon>Pezizomycotina</taxon>
        <taxon>Dothideomycetes</taxon>
        <taxon>Dothideomycetes incertae sedis</taxon>
        <taxon>Zopfiaceae</taxon>
        <taxon>Zopfia</taxon>
    </lineage>
</organism>
<dbReference type="Proteomes" id="UP000800200">
    <property type="component" value="Unassembled WGS sequence"/>
</dbReference>